<evidence type="ECO:0008006" key="3">
    <source>
        <dbReference type="Google" id="ProtNLM"/>
    </source>
</evidence>
<reference evidence="2" key="1">
    <citation type="submission" date="2016-10" db="EMBL/GenBank/DDBJ databases">
        <authorList>
            <person name="Varghese N."/>
            <person name="Submissions S."/>
        </authorList>
    </citation>
    <scope>NUCLEOTIDE SEQUENCE [LARGE SCALE GENOMIC DNA]</scope>
    <source>
        <strain evidence="2">CGMCC 1.7062</strain>
    </source>
</reference>
<protein>
    <recommendedName>
        <fullName evidence="3">Transcriptional regulator VspR</fullName>
    </recommendedName>
</protein>
<evidence type="ECO:0000313" key="2">
    <source>
        <dbReference type="Proteomes" id="UP000236721"/>
    </source>
</evidence>
<proteinExistence type="predicted"/>
<evidence type="ECO:0000313" key="1">
    <source>
        <dbReference type="EMBL" id="SEF40338.1"/>
    </source>
</evidence>
<dbReference type="EMBL" id="FNVG01000001">
    <property type="protein sequence ID" value="SEF40338.1"/>
    <property type="molecule type" value="Genomic_DNA"/>
</dbReference>
<gene>
    <name evidence="1" type="ORF">SAMN04488244_10160</name>
</gene>
<dbReference type="Proteomes" id="UP000236721">
    <property type="component" value="Unassembled WGS sequence"/>
</dbReference>
<dbReference type="OrthoDB" id="5829733at2"/>
<keyword evidence="2" id="KW-1185">Reference proteome</keyword>
<name>A0A1H5RRH3_9VIBR</name>
<dbReference type="AlphaFoldDB" id="A0A1H5RRH3"/>
<organism evidence="1 2">
    <name type="scientific">Vibrio hangzhouensis</name>
    <dbReference type="NCBI Taxonomy" id="462991"/>
    <lineage>
        <taxon>Bacteria</taxon>
        <taxon>Pseudomonadati</taxon>
        <taxon>Pseudomonadota</taxon>
        <taxon>Gammaproteobacteria</taxon>
        <taxon>Vibrionales</taxon>
        <taxon>Vibrionaceae</taxon>
        <taxon>Vibrio</taxon>
    </lineage>
</organism>
<dbReference type="RefSeq" id="WP_103878323.1">
    <property type="nucleotide sequence ID" value="NZ_FNVG01000001.1"/>
</dbReference>
<accession>A0A1H5RRH3</accession>
<sequence>MKRSTKISAIMHKLLIEKGMDGFSVIELRDASLSVCDLRKVPDEARKILYRQILRFVSNGWLESEGEGRDKRYFQTDLFRSLNVKPKAERKNASSTAKPTSDYSVLRHERNQYKAELEIVLGEIDEYQSLNRRFPELEQRLNPMLQQARNRSAHLFGRVNVLTNVINTIFSDVAEC</sequence>